<gene>
    <name evidence="10" type="ORF">MNOR_LOCUS4250</name>
</gene>
<keyword evidence="6 8" id="KW-1133">Transmembrane helix</keyword>
<feature type="domain" description="Major facilitator superfamily (MFS) profile" evidence="9">
    <location>
        <begin position="47"/>
        <end position="478"/>
    </location>
</feature>
<dbReference type="EMBL" id="CAXKWB010001542">
    <property type="protein sequence ID" value="CAL4064792.1"/>
    <property type="molecule type" value="Genomic_DNA"/>
</dbReference>
<feature type="transmembrane region" description="Helical" evidence="8">
    <location>
        <begin position="387"/>
        <end position="412"/>
    </location>
</feature>
<dbReference type="Proteomes" id="UP001497623">
    <property type="component" value="Unassembled WGS sequence"/>
</dbReference>
<feature type="transmembrane region" description="Helical" evidence="8">
    <location>
        <begin position="175"/>
        <end position="192"/>
    </location>
</feature>
<accession>A0AAV2PST3</accession>
<dbReference type="GO" id="GO:0005886">
    <property type="term" value="C:plasma membrane"/>
    <property type="evidence" value="ECO:0007669"/>
    <property type="project" value="UniProtKB-SubCell"/>
</dbReference>
<feature type="transmembrane region" description="Helical" evidence="8">
    <location>
        <begin position="317"/>
        <end position="341"/>
    </location>
</feature>
<reference evidence="10 11" key="1">
    <citation type="submission" date="2024-05" db="EMBL/GenBank/DDBJ databases">
        <authorList>
            <person name="Wallberg A."/>
        </authorList>
    </citation>
    <scope>NUCLEOTIDE SEQUENCE [LARGE SCALE GENOMIC DNA]</scope>
</reference>
<dbReference type="PANTHER" id="PTHR48021">
    <property type="match status" value="1"/>
</dbReference>
<feature type="transmembrane region" description="Helical" evidence="8">
    <location>
        <begin position="284"/>
        <end position="305"/>
    </location>
</feature>
<dbReference type="SUPFAM" id="SSF103473">
    <property type="entry name" value="MFS general substrate transporter"/>
    <property type="match status" value="1"/>
</dbReference>
<comment type="caution">
    <text evidence="10">The sequence shown here is derived from an EMBL/GenBank/DDBJ whole genome shotgun (WGS) entry which is preliminary data.</text>
</comment>
<protein>
    <recommendedName>
        <fullName evidence="9">Major facilitator superfamily (MFS) profile domain-containing protein</fullName>
    </recommendedName>
</protein>
<evidence type="ECO:0000256" key="8">
    <source>
        <dbReference type="SAM" id="Phobius"/>
    </source>
</evidence>
<dbReference type="AlphaFoldDB" id="A0AAV2PST3"/>
<evidence type="ECO:0000313" key="11">
    <source>
        <dbReference type="Proteomes" id="UP001497623"/>
    </source>
</evidence>
<dbReference type="PROSITE" id="PS50850">
    <property type="entry name" value="MFS"/>
    <property type="match status" value="1"/>
</dbReference>
<keyword evidence="3" id="KW-1003">Cell membrane</keyword>
<dbReference type="Pfam" id="PF00083">
    <property type="entry name" value="Sugar_tr"/>
    <property type="match status" value="1"/>
</dbReference>
<evidence type="ECO:0000256" key="1">
    <source>
        <dbReference type="ARBA" id="ARBA00004651"/>
    </source>
</evidence>
<dbReference type="PANTHER" id="PTHR48021:SF1">
    <property type="entry name" value="GH07001P-RELATED"/>
    <property type="match status" value="1"/>
</dbReference>
<comment type="subcellular location">
    <subcellularLocation>
        <location evidence="1">Cell membrane</location>
        <topology evidence="1">Multi-pass membrane protein</topology>
    </subcellularLocation>
</comment>
<feature type="transmembrane region" description="Helical" evidence="8">
    <location>
        <begin position="455"/>
        <end position="474"/>
    </location>
</feature>
<feature type="transmembrane region" description="Helical" evidence="8">
    <location>
        <begin position="348"/>
        <end position="367"/>
    </location>
</feature>
<organism evidence="10 11">
    <name type="scientific">Meganyctiphanes norvegica</name>
    <name type="common">Northern krill</name>
    <name type="synonym">Thysanopoda norvegica</name>
    <dbReference type="NCBI Taxonomy" id="48144"/>
    <lineage>
        <taxon>Eukaryota</taxon>
        <taxon>Metazoa</taxon>
        <taxon>Ecdysozoa</taxon>
        <taxon>Arthropoda</taxon>
        <taxon>Crustacea</taxon>
        <taxon>Multicrustacea</taxon>
        <taxon>Malacostraca</taxon>
        <taxon>Eumalacostraca</taxon>
        <taxon>Eucarida</taxon>
        <taxon>Euphausiacea</taxon>
        <taxon>Euphausiidae</taxon>
        <taxon>Meganyctiphanes</taxon>
    </lineage>
</organism>
<feature type="transmembrane region" description="Helical" evidence="8">
    <location>
        <begin position="143"/>
        <end position="163"/>
    </location>
</feature>
<keyword evidence="5 8" id="KW-0812">Transmembrane</keyword>
<feature type="transmembrane region" description="Helical" evidence="8">
    <location>
        <begin position="40"/>
        <end position="59"/>
    </location>
</feature>
<sequence length="483" mass="53094">MATPDEALTLQQPLNYADSRKLSISNEPLQERRWRLLKQIGLVLCASSGHIASGAILTWPSPGIASIKEDNTTLVGTEITLTDVQKDMTGSMVSLGYLFGAWGAGAIVSIIGRRRSMQVIFLPFLIGWILNALAPNAETLVTARFILGTACGSTNVAASSYVCELADTKVRGMMATIPTFGIVLGGLYTVWIGNSMPWHYLCFVCLIPAIVMLFLFSFVLPFSPSFMVVKGRYEESKRILNRLRGNYCDIDSEMNDLKKRNNPTDGTKNQGYLSLLKAPHARRIVYVMFLFFAQQFAGDYVFIVYTTRVLEQAGAPIKPGVATIISAAVRIGGTLACVLLLDRLGRRMLLIISHVLNAMSLIILGAYVHSRDQSQDEDRDTYEQLTWVPLLCVLIKMFVMDLGAHPVPYILANEYFPTAVRSQAASICCSFGIGFSFISLQFYTPMTDLLTQAGLYWTYAAVSVIAVAFTFVAVTETKGISVG</sequence>
<keyword evidence="7 8" id="KW-0472">Membrane</keyword>
<dbReference type="GO" id="GO:0022857">
    <property type="term" value="F:transmembrane transporter activity"/>
    <property type="evidence" value="ECO:0007669"/>
    <property type="project" value="InterPro"/>
</dbReference>
<dbReference type="InterPro" id="IPR036259">
    <property type="entry name" value="MFS_trans_sf"/>
</dbReference>
<evidence type="ECO:0000256" key="3">
    <source>
        <dbReference type="ARBA" id="ARBA00022475"/>
    </source>
</evidence>
<dbReference type="FunFam" id="1.20.1250.20:FF:000218">
    <property type="entry name" value="facilitated trehalose transporter Tret1"/>
    <property type="match status" value="1"/>
</dbReference>
<keyword evidence="11" id="KW-1185">Reference proteome</keyword>
<dbReference type="InterPro" id="IPR005828">
    <property type="entry name" value="MFS_sugar_transport-like"/>
</dbReference>
<keyword evidence="4" id="KW-0762">Sugar transport</keyword>
<dbReference type="Gene3D" id="1.20.1250.20">
    <property type="entry name" value="MFS general substrate transporter like domains"/>
    <property type="match status" value="1"/>
</dbReference>
<evidence type="ECO:0000259" key="9">
    <source>
        <dbReference type="PROSITE" id="PS50850"/>
    </source>
</evidence>
<keyword evidence="2" id="KW-0813">Transport</keyword>
<evidence type="ECO:0000256" key="2">
    <source>
        <dbReference type="ARBA" id="ARBA00022448"/>
    </source>
</evidence>
<dbReference type="InterPro" id="IPR020846">
    <property type="entry name" value="MFS_dom"/>
</dbReference>
<feature type="transmembrane region" description="Helical" evidence="8">
    <location>
        <begin position="92"/>
        <end position="112"/>
    </location>
</feature>
<evidence type="ECO:0000256" key="4">
    <source>
        <dbReference type="ARBA" id="ARBA00022597"/>
    </source>
</evidence>
<feature type="transmembrane region" description="Helical" evidence="8">
    <location>
        <begin position="119"/>
        <end position="137"/>
    </location>
</feature>
<evidence type="ECO:0000256" key="7">
    <source>
        <dbReference type="ARBA" id="ARBA00023136"/>
    </source>
</evidence>
<proteinExistence type="predicted"/>
<name>A0AAV2PST3_MEGNR</name>
<evidence type="ECO:0000256" key="5">
    <source>
        <dbReference type="ARBA" id="ARBA00022692"/>
    </source>
</evidence>
<dbReference type="InterPro" id="IPR050549">
    <property type="entry name" value="MFS_Trehalose_Transporter"/>
</dbReference>
<evidence type="ECO:0000256" key="6">
    <source>
        <dbReference type="ARBA" id="ARBA00022989"/>
    </source>
</evidence>
<feature type="transmembrane region" description="Helical" evidence="8">
    <location>
        <begin position="424"/>
        <end position="443"/>
    </location>
</feature>
<evidence type="ECO:0000313" key="10">
    <source>
        <dbReference type="EMBL" id="CAL4064792.1"/>
    </source>
</evidence>
<feature type="transmembrane region" description="Helical" evidence="8">
    <location>
        <begin position="198"/>
        <end position="222"/>
    </location>
</feature>